<reference evidence="3" key="1">
    <citation type="journal article" date="2019" name="Int. J. Syst. Evol. Microbiol.">
        <title>The Global Catalogue of Microorganisms (GCM) 10K type strain sequencing project: providing services to taxonomists for standard genome sequencing and annotation.</title>
        <authorList>
            <consortium name="The Broad Institute Genomics Platform"/>
            <consortium name="The Broad Institute Genome Sequencing Center for Infectious Disease"/>
            <person name="Wu L."/>
            <person name="Ma J."/>
        </authorList>
    </citation>
    <scope>NUCLEOTIDE SEQUENCE [LARGE SCALE GENOMIC DNA]</scope>
    <source>
        <strain evidence="3">JCM 17808</strain>
    </source>
</reference>
<feature type="region of interest" description="Disordered" evidence="1">
    <location>
        <begin position="27"/>
        <end position="64"/>
    </location>
</feature>
<evidence type="ECO:0000313" key="3">
    <source>
        <dbReference type="Proteomes" id="UP001500642"/>
    </source>
</evidence>
<accession>A0ABP8JBF9</accession>
<dbReference type="EMBL" id="BAABGL010000006">
    <property type="protein sequence ID" value="GAA4388222.1"/>
    <property type="molecule type" value="Genomic_DNA"/>
</dbReference>
<protein>
    <submittedName>
        <fullName evidence="2">Uncharacterized protein</fullName>
    </submittedName>
</protein>
<sequence length="87" mass="9184">MVDGFEGLPLITTTLAMGEVLSGGRSAALPGAPHCERTGPDPDDDAHTRDVTAARTARRSHGVTARHLPSYTCDAETMSIIITNVRP</sequence>
<gene>
    <name evidence="2" type="ORF">GCM10023167_12760</name>
</gene>
<comment type="caution">
    <text evidence="2">The sequence shown here is derived from an EMBL/GenBank/DDBJ whole genome shotgun (WGS) entry which is preliminary data.</text>
</comment>
<organism evidence="2 3">
    <name type="scientific">Brevibacterium pityocampae</name>
    <dbReference type="NCBI Taxonomy" id="506594"/>
    <lineage>
        <taxon>Bacteria</taxon>
        <taxon>Bacillati</taxon>
        <taxon>Actinomycetota</taxon>
        <taxon>Actinomycetes</taxon>
        <taxon>Micrococcales</taxon>
        <taxon>Brevibacteriaceae</taxon>
        <taxon>Brevibacterium</taxon>
    </lineage>
</organism>
<keyword evidence="3" id="KW-1185">Reference proteome</keyword>
<proteinExistence type="predicted"/>
<evidence type="ECO:0000313" key="2">
    <source>
        <dbReference type="EMBL" id="GAA4388222.1"/>
    </source>
</evidence>
<evidence type="ECO:0000256" key="1">
    <source>
        <dbReference type="SAM" id="MobiDB-lite"/>
    </source>
</evidence>
<dbReference type="Proteomes" id="UP001500642">
    <property type="component" value="Unassembled WGS sequence"/>
</dbReference>
<feature type="compositionally biased region" description="Basic and acidic residues" evidence="1">
    <location>
        <begin position="34"/>
        <end position="52"/>
    </location>
</feature>
<name>A0ABP8JBF9_9MICO</name>